<dbReference type="PANTHER" id="PTHR43566:SF2">
    <property type="entry name" value="DUF4143 DOMAIN-CONTAINING PROTEIN"/>
    <property type="match status" value="1"/>
</dbReference>
<feature type="domain" description="DUF4143" evidence="2">
    <location>
        <begin position="175"/>
        <end position="333"/>
    </location>
</feature>
<dbReference type="RefSeq" id="WP_093064956.1">
    <property type="nucleotide sequence ID" value="NZ_FNQP01000002.1"/>
</dbReference>
<dbReference type="EMBL" id="FNQP01000002">
    <property type="protein sequence ID" value="SDZ86530.1"/>
    <property type="molecule type" value="Genomic_DNA"/>
</dbReference>
<dbReference type="Proteomes" id="UP000199397">
    <property type="component" value="Unassembled WGS sequence"/>
</dbReference>
<dbReference type="PANTHER" id="PTHR43566">
    <property type="entry name" value="CONSERVED PROTEIN"/>
    <property type="match status" value="1"/>
</dbReference>
<dbReference type="InterPro" id="IPR041682">
    <property type="entry name" value="AAA_14"/>
</dbReference>
<proteinExistence type="predicted"/>
<dbReference type="InterPro" id="IPR027417">
    <property type="entry name" value="P-loop_NTPase"/>
</dbReference>
<protein>
    <recommendedName>
        <fullName evidence="5">AAA+ ATPase domain-containing protein</fullName>
    </recommendedName>
</protein>
<dbReference type="Pfam" id="PF13173">
    <property type="entry name" value="AAA_14"/>
    <property type="match status" value="1"/>
</dbReference>
<dbReference type="InterPro" id="IPR025420">
    <property type="entry name" value="DUF4143"/>
</dbReference>
<feature type="domain" description="AAA" evidence="1">
    <location>
        <begin position="18"/>
        <end position="133"/>
    </location>
</feature>
<evidence type="ECO:0000313" key="3">
    <source>
        <dbReference type="EMBL" id="SDZ86530.1"/>
    </source>
</evidence>
<evidence type="ECO:0000259" key="1">
    <source>
        <dbReference type="Pfam" id="PF13173"/>
    </source>
</evidence>
<organism evidence="3 4">
    <name type="scientific">Thiothrix caldifontis</name>
    <dbReference type="NCBI Taxonomy" id="525918"/>
    <lineage>
        <taxon>Bacteria</taxon>
        <taxon>Pseudomonadati</taxon>
        <taxon>Pseudomonadota</taxon>
        <taxon>Gammaproteobacteria</taxon>
        <taxon>Thiotrichales</taxon>
        <taxon>Thiotrichaceae</taxon>
        <taxon>Thiothrix</taxon>
    </lineage>
</organism>
<dbReference type="SUPFAM" id="SSF52540">
    <property type="entry name" value="P-loop containing nucleoside triphosphate hydrolases"/>
    <property type="match status" value="1"/>
</dbReference>
<gene>
    <name evidence="3" type="ORF">SAMN05660964_00449</name>
</gene>
<reference evidence="3 4" key="1">
    <citation type="submission" date="2016-10" db="EMBL/GenBank/DDBJ databases">
        <authorList>
            <person name="de Groot N.N."/>
        </authorList>
    </citation>
    <scope>NUCLEOTIDE SEQUENCE [LARGE SCALE GENOMIC DNA]</scope>
    <source>
        <strain evidence="3 4">DSM 21228</strain>
    </source>
</reference>
<keyword evidence="4" id="KW-1185">Reference proteome</keyword>
<evidence type="ECO:0008006" key="5">
    <source>
        <dbReference type="Google" id="ProtNLM"/>
    </source>
</evidence>
<evidence type="ECO:0000313" key="4">
    <source>
        <dbReference type="Proteomes" id="UP000199397"/>
    </source>
</evidence>
<dbReference type="AlphaFoldDB" id="A0A1H3WHW0"/>
<accession>A0A1H3WHW0</accession>
<name>A0A1H3WHW0_9GAMM</name>
<sequence>MIIRSIATEFLTQLREYPIVTVIGPRQAGKTTLVRSVLPEYEYVSLETPETRQFALDDPKAFLKRYVGNVIFDEVQRVPHLLSYLQGIVDQSGRQGQFVLTGSHQLVLRAAITQSLAGRTGILHLLPLSIAELTAAGIRFDDFAEYIHHGFLPRIYDQQQRPYTAYANYYQTYVERDVRQLIHLKDANLFEKFIKLLAGRVGQIINYQSLASDVGVDSKTVKQWLSILEASFIVFALPPYFENFGKRVIKSPKYYFTDTGLLSYLLDIEKPSQVARDPLMGSLFENLVVLEALKTRYNQGLSANLYFFRDYQGNEIDLLFKSGSQLTGVEIKAAATWNSSFKKGLQRFADTNAALTRRYVVYSGERMAFSDGVEALPYTNVAEIFN</sequence>
<dbReference type="STRING" id="525918.SAMN05660964_00449"/>
<dbReference type="OrthoDB" id="9771844at2"/>
<evidence type="ECO:0000259" key="2">
    <source>
        <dbReference type="Pfam" id="PF13635"/>
    </source>
</evidence>
<dbReference type="Pfam" id="PF13635">
    <property type="entry name" value="DUF4143"/>
    <property type="match status" value="1"/>
</dbReference>